<evidence type="ECO:0000256" key="6">
    <source>
        <dbReference type="ARBA" id="ARBA00022803"/>
    </source>
</evidence>
<feature type="compositionally biased region" description="Acidic residues" evidence="10">
    <location>
        <begin position="362"/>
        <end position="374"/>
    </location>
</feature>
<feature type="region of interest" description="Disordered" evidence="10">
    <location>
        <begin position="348"/>
        <end position="374"/>
    </location>
</feature>
<organism evidence="12 13">
    <name type="scientific">Acrodontium crateriforme</name>
    <dbReference type="NCBI Taxonomy" id="150365"/>
    <lineage>
        <taxon>Eukaryota</taxon>
        <taxon>Fungi</taxon>
        <taxon>Dikarya</taxon>
        <taxon>Ascomycota</taxon>
        <taxon>Pezizomycotina</taxon>
        <taxon>Dothideomycetes</taxon>
        <taxon>Dothideomycetidae</taxon>
        <taxon>Mycosphaerellales</taxon>
        <taxon>Teratosphaeriaceae</taxon>
        <taxon>Acrodontium</taxon>
    </lineage>
</organism>
<evidence type="ECO:0000256" key="1">
    <source>
        <dbReference type="ARBA" id="ARBA00004245"/>
    </source>
</evidence>
<dbReference type="PANTHER" id="PTHR45783:SF3">
    <property type="entry name" value="KINESIN LIGHT CHAIN"/>
    <property type="match status" value="1"/>
</dbReference>
<accession>A0AAQ3M5Z9</accession>
<evidence type="ECO:0000256" key="5">
    <source>
        <dbReference type="ARBA" id="ARBA00022737"/>
    </source>
</evidence>
<keyword evidence="3" id="KW-0963">Cytoplasm</keyword>
<keyword evidence="8" id="KW-0505">Motor protein</keyword>
<dbReference type="GO" id="GO:0005737">
    <property type="term" value="C:cytoplasm"/>
    <property type="evidence" value="ECO:0007669"/>
    <property type="project" value="TreeGrafter"/>
</dbReference>
<dbReference type="AlphaFoldDB" id="A0AAQ3M5Z9"/>
<evidence type="ECO:0000256" key="2">
    <source>
        <dbReference type="ARBA" id="ARBA00009622"/>
    </source>
</evidence>
<evidence type="ECO:0000256" key="4">
    <source>
        <dbReference type="ARBA" id="ARBA00022701"/>
    </source>
</evidence>
<feature type="domain" description="DUF7779" evidence="11">
    <location>
        <begin position="322"/>
        <end position="410"/>
    </location>
</feature>
<proteinExistence type="inferred from homology"/>
<evidence type="ECO:0000256" key="7">
    <source>
        <dbReference type="ARBA" id="ARBA00023054"/>
    </source>
</evidence>
<dbReference type="GO" id="GO:0005871">
    <property type="term" value="C:kinesin complex"/>
    <property type="evidence" value="ECO:0007669"/>
    <property type="project" value="InterPro"/>
</dbReference>
<evidence type="ECO:0000256" key="9">
    <source>
        <dbReference type="ARBA" id="ARBA00023212"/>
    </source>
</evidence>
<evidence type="ECO:0000259" key="11">
    <source>
        <dbReference type="Pfam" id="PF25000"/>
    </source>
</evidence>
<reference evidence="12 13" key="1">
    <citation type="submission" date="2023-11" db="EMBL/GenBank/DDBJ databases">
        <title>An acidophilic fungus is an integral part of prey digestion in a carnivorous sundew plant.</title>
        <authorList>
            <person name="Tsai I.J."/>
        </authorList>
    </citation>
    <scope>NUCLEOTIDE SEQUENCE [LARGE SCALE GENOMIC DNA]</scope>
    <source>
        <strain evidence="12">169a</strain>
    </source>
</reference>
<keyword evidence="9" id="KW-0206">Cytoskeleton</keyword>
<dbReference type="PANTHER" id="PTHR45783">
    <property type="entry name" value="KINESIN LIGHT CHAIN"/>
    <property type="match status" value="1"/>
</dbReference>
<dbReference type="SUPFAM" id="SSF52540">
    <property type="entry name" value="P-loop containing nucleoside triphosphate hydrolases"/>
    <property type="match status" value="1"/>
</dbReference>
<dbReference type="InterPro" id="IPR011990">
    <property type="entry name" value="TPR-like_helical_dom_sf"/>
</dbReference>
<evidence type="ECO:0000313" key="13">
    <source>
        <dbReference type="Proteomes" id="UP001303373"/>
    </source>
</evidence>
<dbReference type="Gene3D" id="3.40.50.300">
    <property type="entry name" value="P-loop containing nucleotide triphosphate hydrolases"/>
    <property type="match status" value="1"/>
</dbReference>
<dbReference type="InterPro" id="IPR056681">
    <property type="entry name" value="DUF7779"/>
</dbReference>
<evidence type="ECO:0000256" key="10">
    <source>
        <dbReference type="SAM" id="MobiDB-lite"/>
    </source>
</evidence>
<dbReference type="EMBL" id="CP138585">
    <property type="protein sequence ID" value="WPH01833.1"/>
    <property type="molecule type" value="Genomic_DNA"/>
</dbReference>
<dbReference type="Pfam" id="PF25000">
    <property type="entry name" value="DUF7779"/>
    <property type="match status" value="1"/>
</dbReference>
<sequence length="884" mass="100142">MNFADNHGGLQVANAFGPLHAQFHLPPTRVEPPPSPTLNVPFRRDTDFIDRPELHLLQGKLCRPAARVALLGLGGVGKSQLVIEHCYRIRDRAPGTWVLWIHASTAARFEQSIHEVAELVRISGRDNPTSNIFGLVYNWLNDASNGPWLIVLDNADEAGYLFQPPQRSGHADSAYHRTRATKPLIDYIPAPAHGSVAITTRSRDMALRLVDHDETSVITTQPMTPDQALTLLGKKVGQSAGRDNELIAALDFMPLAIVQAAAYIQRMRPRCSVQEYLQKLEKSEKSRARLLSMRWKAPYRDLQDAENSIMLTWQISFDHIRQSRPSAAELLSLMSFFNHQGIPVSLLQQPNSSDLKDKDGDHDEDSNGSAEESFEEDIATLCDYLLISNEHDQTAFEMHRLVQLATRTWLEARGEHRQWFERSVAHLQAALPSVDYANWPEWRMLYPHVKMAMSARTSSKDDSRNISLQLAYIFHTAAIYALDQGLTTDSEALLNRTKELRSKVLGEEHPDTLMSMNKLASTYSSQGRWTEAEQLKVRVLEITKKVLGEEHPDTLMSMSNLASTYSDQGRLAEAEQLCVRVLELQKKVLGEKHPNTLASMNNLASTYLYQERSTEAEQLYVRVLELRKKVLGEKHPNTLASMNNLAWTYLYQKRSTEEEQLYVRVLELQKKVLGEKHPNTLASMNNLARTSFNQGRLTEAEQLYVRVLELRKKVLGEKHPNTLMSMNNLARTSFNQGRLTEAEQLYVRVLELQKKVLGEKHPNTLMSMNDLASTYSKQGRLTEAEQLYVRVLELRKKVLGEEHPSTLMSMNNLVFTYSKQGRLTEAEQLGVQVLELRKNVLGEEHPNTLTSMKNLAMTYLGQGLLAEAEQLMARVLELGKEGAL</sequence>
<dbReference type="Pfam" id="PF13424">
    <property type="entry name" value="TPR_12"/>
    <property type="match status" value="3"/>
</dbReference>
<dbReference type="GO" id="GO:0019894">
    <property type="term" value="F:kinesin binding"/>
    <property type="evidence" value="ECO:0007669"/>
    <property type="project" value="TreeGrafter"/>
</dbReference>
<dbReference type="Pfam" id="PF13374">
    <property type="entry name" value="TPR_10"/>
    <property type="match status" value="4"/>
</dbReference>
<keyword evidence="6" id="KW-0802">TPR repeat</keyword>
<dbReference type="SMART" id="SM00028">
    <property type="entry name" value="TPR"/>
    <property type="match status" value="9"/>
</dbReference>
<evidence type="ECO:0000256" key="3">
    <source>
        <dbReference type="ARBA" id="ARBA00022490"/>
    </source>
</evidence>
<keyword evidence="13" id="KW-1185">Reference proteome</keyword>
<evidence type="ECO:0000256" key="8">
    <source>
        <dbReference type="ARBA" id="ARBA00023175"/>
    </source>
</evidence>
<dbReference type="SUPFAM" id="SSF48452">
    <property type="entry name" value="TPR-like"/>
    <property type="match status" value="4"/>
</dbReference>
<dbReference type="InterPro" id="IPR002151">
    <property type="entry name" value="Kinesin_light"/>
</dbReference>
<keyword evidence="5" id="KW-0677">Repeat</keyword>
<gene>
    <name evidence="12" type="ORF">R9X50_00468700</name>
</gene>
<dbReference type="PRINTS" id="PR00381">
    <property type="entry name" value="KINESINLIGHT"/>
</dbReference>
<comment type="subcellular location">
    <subcellularLocation>
        <location evidence="1">Cytoplasm</location>
        <location evidence="1">Cytoskeleton</location>
    </subcellularLocation>
</comment>
<dbReference type="GO" id="GO:0007018">
    <property type="term" value="P:microtubule-based movement"/>
    <property type="evidence" value="ECO:0007669"/>
    <property type="project" value="TreeGrafter"/>
</dbReference>
<dbReference type="InterPro" id="IPR019734">
    <property type="entry name" value="TPR_rpt"/>
</dbReference>
<keyword evidence="7" id="KW-0175">Coiled coil</keyword>
<dbReference type="Gene3D" id="1.25.40.10">
    <property type="entry name" value="Tetratricopeptide repeat domain"/>
    <property type="match status" value="3"/>
</dbReference>
<keyword evidence="4" id="KW-0493">Microtubule</keyword>
<dbReference type="Proteomes" id="UP001303373">
    <property type="component" value="Chromosome 6"/>
</dbReference>
<name>A0AAQ3M5Z9_9PEZI</name>
<comment type="similarity">
    <text evidence="2">Belongs to the kinesin light chain family.</text>
</comment>
<dbReference type="InterPro" id="IPR027417">
    <property type="entry name" value="P-loop_NTPase"/>
</dbReference>
<dbReference type="GO" id="GO:0005874">
    <property type="term" value="C:microtubule"/>
    <property type="evidence" value="ECO:0007669"/>
    <property type="project" value="UniProtKB-KW"/>
</dbReference>
<protein>
    <recommendedName>
        <fullName evidence="11">DUF7779 domain-containing protein</fullName>
    </recommendedName>
</protein>
<evidence type="ECO:0000313" key="12">
    <source>
        <dbReference type="EMBL" id="WPH01833.1"/>
    </source>
</evidence>